<dbReference type="HOGENOM" id="CLU_016834_2_1_1"/>
<dbReference type="GO" id="GO:0006491">
    <property type="term" value="P:N-glycan processing"/>
    <property type="evidence" value="ECO:0007669"/>
    <property type="project" value="TreeGrafter"/>
</dbReference>
<feature type="coiled-coil region" evidence="5">
    <location>
        <begin position="330"/>
        <end position="357"/>
    </location>
</feature>
<dbReference type="KEGG" id="cdu:CD36_25790"/>
<evidence type="ECO:0000256" key="3">
    <source>
        <dbReference type="ARBA" id="ARBA00022824"/>
    </source>
</evidence>
<dbReference type="InterPro" id="IPR044865">
    <property type="entry name" value="MRH_dom"/>
</dbReference>
<name>B9WKR5_CANDC</name>
<gene>
    <name evidence="8" type="ordered locus">Cd36_25790</name>
    <name evidence="9" type="ORF">CD36_25790</name>
</gene>
<dbReference type="EMBL" id="FM992695">
    <property type="protein sequence ID" value="CAX39614.1"/>
    <property type="molecule type" value="Genomic_DNA"/>
</dbReference>
<dbReference type="GO" id="GO:0017177">
    <property type="term" value="C:glucosidase II complex"/>
    <property type="evidence" value="ECO:0007669"/>
    <property type="project" value="TreeGrafter"/>
</dbReference>
<feature type="coiled-coil region" evidence="5">
    <location>
        <begin position="123"/>
        <end position="172"/>
    </location>
</feature>
<evidence type="ECO:0000313" key="9">
    <source>
        <dbReference type="EMBL" id="CAX39614.1"/>
    </source>
</evidence>
<dbReference type="Gene3D" id="2.70.130.10">
    <property type="entry name" value="Mannose-6-phosphate receptor binding domain"/>
    <property type="match status" value="1"/>
</dbReference>
<dbReference type="InterPro" id="IPR028146">
    <property type="entry name" value="PRKCSH_N"/>
</dbReference>
<dbReference type="VEuPathDB" id="FungiDB:CD36_25790"/>
<dbReference type="GeneID" id="8050082"/>
<protein>
    <recommendedName>
        <fullName evidence="1">Glucosidase 2 subunit beta</fullName>
    </recommendedName>
</protein>
<dbReference type="Proteomes" id="UP000002605">
    <property type="component" value="Chromosome R"/>
</dbReference>
<feature type="signal peptide" evidence="6">
    <location>
        <begin position="1"/>
        <end position="17"/>
    </location>
</feature>
<evidence type="ECO:0000256" key="1">
    <source>
        <dbReference type="ARBA" id="ARBA00022387"/>
    </source>
</evidence>
<dbReference type="InterPro" id="IPR009011">
    <property type="entry name" value="Man6P_isomerase_rcpt-bd_dom_sf"/>
</dbReference>
<feature type="chain" id="PRO_5002892673" description="Glucosidase 2 subunit beta" evidence="6">
    <location>
        <begin position="18"/>
        <end position="479"/>
    </location>
</feature>
<evidence type="ECO:0000259" key="7">
    <source>
        <dbReference type="PROSITE" id="PS51914"/>
    </source>
</evidence>
<evidence type="ECO:0000256" key="5">
    <source>
        <dbReference type="SAM" id="Coils"/>
    </source>
</evidence>
<evidence type="ECO:0000313" key="10">
    <source>
        <dbReference type="Proteomes" id="UP000002605"/>
    </source>
</evidence>
<evidence type="ECO:0000256" key="6">
    <source>
        <dbReference type="SAM" id="SignalP"/>
    </source>
</evidence>
<evidence type="ECO:0000256" key="2">
    <source>
        <dbReference type="ARBA" id="ARBA00022729"/>
    </source>
</evidence>
<accession>B9WKR5</accession>
<dbReference type="CGD" id="CAL0000170290">
    <property type="gene designation" value="Cd36_25790"/>
</dbReference>
<feature type="domain" description="MRH" evidence="7">
    <location>
        <begin position="352"/>
        <end position="462"/>
    </location>
</feature>
<keyword evidence="10" id="KW-1185">Reference proteome</keyword>
<keyword evidence="3" id="KW-0256">Endoplasmic reticulum</keyword>
<evidence type="ECO:0000256" key="4">
    <source>
        <dbReference type="ARBA" id="ARBA00023157"/>
    </source>
</evidence>
<dbReference type="AlphaFoldDB" id="B9WKR5"/>
<dbReference type="SUPFAM" id="SSF50911">
    <property type="entry name" value="Mannose 6-phosphate receptor domain"/>
    <property type="match status" value="1"/>
</dbReference>
<dbReference type="InterPro" id="IPR036607">
    <property type="entry name" value="PRKCSH"/>
</dbReference>
<dbReference type="PANTHER" id="PTHR12630">
    <property type="entry name" value="N-LINKED OLIGOSACCHARIDE PROCESSING"/>
    <property type="match status" value="1"/>
</dbReference>
<dbReference type="Pfam" id="PF13015">
    <property type="entry name" value="PRKCSH_1"/>
    <property type="match status" value="1"/>
</dbReference>
<dbReference type="PROSITE" id="PS51914">
    <property type="entry name" value="MRH"/>
    <property type="match status" value="1"/>
</dbReference>
<reference evidence="9 10" key="1">
    <citation type="journal article" date="2009" name="Genome Res.">
        <title>Comparative genomics of the fungal pathogens Candida dubliniensis and Candida albicans.</title>
        <authorList>
            <person name="Jackson A.P."/>
            <person name="Gamble J.A."/>
            <person name="Yeomans T."/>
            <person name="Moran G.P."/>
            <person name="Saunders D."/>
            <person name="Harris D."/>
            <person name="Aslett M."/>
            <person name="Barrell J.F."/>
            <person name="Butler G."/>
            <person name="Citiulo F."/>
            <person name="Coleman D.C."/>
            <person name="de Groot P.W.J."/>
            <person name="Goodwin T.J."/>
            <person name="Quail M.A."/>
            <person name="McQuillan J."/>
            <person name="Munro C.A."/>
            <person name="Pain A."/>
            <person name="Poulter R.T."/>
            <person name="Rajandream M.A."/>
            <person name="Renauld H."/>
            <person name="Spiering M.J."/>
            <person name="Tivey A."/>
            <person name="Gow N.A.R."/>
            <person name="Barrell B."/>
            <person name="Sullivan D.J."/>
            <person name="Berriman M."/>
        </authorList>
    </citation>
    <scope>NUCLEOTIDE SEQUENCE [LARGE SCALE GENOMIC DNA]</scope>
    <source>
        <strain evidence="10">CD36 / ATCC MYA-646 / CBS 7987 / NCPF 3949 / NRRL Y-17841</strain>
    </source>
</reference>
<dbReference type="eggNOG" id="KOG2397">
    <property type="taxonomic scope" value="Eukaryota"/>
</dbReference>
<keyword evidence="4" id="KW-1015">Disulfide bond</keyword>
<organism evidence="9 10">
    <name type="scientific">Candida dubliniensis (strain CD36 / ATCC MYA-646 / CBS 7987 / NCPF 3949 / NRRL Y-17841)</name>
    <name type="common">Yeast</name>
    <dbReference type="NCBI Taxonomy" id="573826"/>
    <lineage>
        <taxon>Eukaryota</taxon>
        <taxon>Fungi</taxon>
        <taxon>Dikarya</taxon>
        <taxon>Ascomycota</taxon>
        <taxon>Saccharomycotina</taxon>
        <taxon>Pichiomycetes</taxon>
        <taxon>Debaryomycetaceae</taxon>
        <taxon>Candida/Lodderomyces clade</taxon>
        <taxon>Candida</taxon>
    </lineage>
</organism>
<dbReference type="OrthoDB" id="28322at2759"/>
<dbReference type="RefSeq" id="XP_002421676.1">
    <property type="nucleotide sequence ID" value="XM_002421631.1"/>
</dbReference>
<dbReference type="Pfam" id="PF12999">
    <property type="entry name" value="PRKCSH-like"/>
    <property type="match status" value="1"/>
</dbReference>
<dbReference type="PANTHER" id="PTHR12630:SF1">
    <property type="entry name" value="GLUCOSIDASE 2 SUBUNIT BETA"/>
    <property type="match status" value="1"/>
</dbReference>
<sequence length="479" mass="55470">MFQHLLTFYCLVTFVLGEIRGVSPENQDLYKPIIENGKQYWRCLNDSSIRLTYDQINDNFCDCPDGSDEPGTNACPNPPFKFYCANKGHFPNFIDQFKVDDGVCDYDICCDGSDEQGICEDKCENIHHQYEQYKNQLESFINDALKKKQALIELAQGKRKQLVNELRKLEAVLPSRKSHLYELEVQLENSNEQETSVFDVLGDHISDLANKLEVHKRDLLKQESRIQSLEKLLEKLSQEYNPNFNDPAVKESIHKYQEYLSNKDEDVVEDIKETNAILSELSEKAKSLVGNSENIYSQPTIRNMIHHYFQLFTNTFLTKPQLQVKTTLSNDQLLNQIDKQKQEINKIESKIDDIKKNLSNDYGSDDILRAFDSAIINKKLGAYTYRINLLHSVVQDDVLIGNYKKYENGMIYFDRGAKCWNGPQRSAVIEFECGKGPELVSVGEPEKCSYKFIIKGEAWCHPITEQEIQNRFRINYELL</sequence>
<keyword evidence="2 6" id="KW-0732">Signal</keyword>
<dbReference type="InterPro" id="IPR039794">
    <property type="entry name" value="Gtb1-like"/>
</dbReference>
<keyword evidence="5" id="KW-0175">Coiled coil</keyword>
<evidence type="ECO:0000313" key="8">
    <source>
        <dbReference type="CGD" id="CAL0000170290"/>
    </source>
</evidence>
<feature type="coiled-coil region" evidence="5">
    <location>
        <begin position="205"/>
        <end position="239"/>
    </location>
</feature>
<proteinExistence type="predicted"/>